<evidence type="ECO:0000313" key="4">
    <source>
        <dbReference type="Proteomes" id="UP000010802"/>
    </source>
</evidence>
<evidence type="ECO:0000259" key="2">
    <source>
        <dbReference type="Pfam" id="PF04324"/>
    </source>
</evidence>
<dbReference type="AlphaFoldDB" id="F4LRZ9"/>
<proteinExistence type="predicted"/>
<dbReference type="SUPFAM" id="SSF54373">
    <property type="entry name" value="FAD-linked reductases, C-terminal domain"/>
    <property type="match status" value="1"/>
</dbReference>
<dbReference type="OrthoDB" id="9801699at2"/>
<dbReference type="InterPro" id="IPR007419">
    <property type="entry name" value="BFD-like_2Fe2S-bd_dom"/>
</dbReference>
<protein>
    <submittedName>
        <fullName evidence="3">FAD dependent oxidoreductase</fullName>
    </submittedName>
</protein>
<name>F4LRZ9_TEPAE</name>
<dbReference type="InterPro" id="IPR052745">
    <property type="entry name" value="G3P_Oxidase/Oxidoreductase"/>
</dbReference>
<sequence length="481" mass="52737">MQDYDVVVIGGGIVGTAVARELSKYKIKTALLESKLDVGAGTTKGNGGVVHAGYDPAPSTLKGKLNVKGNLMYPKLSKNLGFNFKNTGSFVVGFNDDDLAYLKKLLENGKKNGVPNIRIISQDEMRKIEPNINPDAKYALYAPGAGIVEPFEVAIAFAENAFENGCEIFRGQEVVDIEKIGNDFVITTPKSQYRSRYVVNAAGVYADKIANMLKIHDYTINPRHGSLLIFDKSMDIDLNTVMFPIPSSHTKGIAVIPTIAGNIIIGSTAEMVEDKEDTSTKKDEIDQLLNGAKLLAPKINPRKVIREFAGLRPVAIDNNDDFYIGASKDVRGFISVAGIQSPGVAASPAIAEYVRDILSNEGLELKEKSDFNEYRQAPVDFSELSEEEKNNLIKKDPKYGQIVCRCEYVTEGEIIDSIRRPVGALTIDGVKRRTRAGMGRCQSGFCQHKVLSILSRELNLPKDRIALDEKDSNIVFGLLKQ</sequence>
<dbReference type="InterPro" id="IPR036188">
    <property type="entry name" value="FAD/NAD-bd_sf"/>
</dbReference>
<dbReference type="Gene3D" id="3.50.50.60">
    <property type="entry name" value="FAD/NAD(P)-binding domain"/>
    <property type="match status" value="1"/>
</dbReference>
<dbReference type="CDD" id="cd19946">
    <property type="entry name" value="GlpA-like_Fer2_BFD-like"/>
    <property type="match status" value="1"/>
</dbReference>
<dbReference type="InterPro" id="IPR006076">
    <property type="entry name" value="FAD-dep_OxRdtase"/>
</dbReference>
<dbReference type="RefSeq" id="WP_013779257.1">
    <property type="nucleotide sequence ID" value="NC_015519.1"/>
</dbReference>
<dbReference type="PANTHER" id="PTHR42720">
    <property type="entry name" value="GLYCEROL-3-PHOSPHATE DEHYDROGENASE"/>
    <property type="match status" value="1"/>
</dbReference>
<reference evidence="4" key="1">
    <citation type="journal article" date="2013" name="Genome Announc.">
        <title>First genome sequence of a syntrophic acetate-oxidizing bacterium, Tepidanaerobacter acetatoxydans strain Re1.</title>
        <authorList>
            <person name="Manzoor S."/>
            <person name="Bongcam-Rudloff E."/>
            <person name="Schnurer A."/>
            <person name="Muller B."/>
        </authorList>
    </citation>
    <scope>NUCLEOTIDE SEQUENCE [LARGE SCALE GENOMIC DNA]</scope>
    <source>
        <strain evidence="4">Re1</strain>
    </source>
</reference>
<dbReference type="eggNOG" id="COG0579">
    <property type="taxonomic scope" value="Bacteria"/>
</dbReference>
<evidence type="ECO:0000259" key="1">
    <source>
        <dbReference type="Pfam" id="PF01266"/>
    </source>
</evidence>
<feature type="domain" description="BFD-like [2Fe-2S]-binding" evidence="2">
    <location>
        <begin position="402"/>
        <end position="455"/>
    </location>
</feature>
<dbReference type="Gene3D" id="3.30.9.10">
    <property type="entry name" value="D-Amino Acid Oxidase, subunit A, domain 2"/>
    <property type="match status" value="1"/>
</dbReference>
<dbReference type="InterPro" id="IPR041854">
    <property type="entry name" value="BFD-like_2Fe2S-bd_dom_sf"/>
</dbReference>
<dbReference type="KEGG" id="tep:TepRe1_2216"/>
<feature type="domain" description="FAD dependent oxidoreductase" evidence="1">
    <location>
        <begin position="5"/>
        <end position="356"/>
    </location>
</feature>
<dbReference type="Pfam" id="PF04324">
    <property type="entry name" value="Fer2_BFD"/>
    <property type="match status" value="1"/>
</dbReference>
<dbReference type="EMBL" id="HF563609">
    <property type="protein sequence ID" value="CCP27226.1"/>
    <property type="molecule type" value="Genomic_DNA"/>
</dbReference>
<dbReference type="Pfam" id="PF01266">
    <property type="entry name" value="DAO"/>
    <property type="match status" value="1"/>
</dbReference>
<dbReference type="STRING" id="1209989.TepRe1_2216"/>
<organism evidence="3 4">
    <name type="scientific">Tepidanaerobacter acetatoxydans (strain DSM 21804 / JCM 16047 / Re1)</name>
    <dbReference type="NCBI Taxonomy" id="1209989"/>
    <lineage>
        <taxon>Bacteria</taxon>
        <taxon>Bacillati</taxon>
        <taxon>Bacillota</taxon>
        <taxon>Clostridia</taxon>
        <taxon>Thermosediminibacterales</taxon>
        <taxon>Tepidanaerobacteraceae</taxon>
        <taxon>Tepidanaerobacter</taxon>
    </lineage>
</organism>
<dbReference type="PATRIC" id="fig|1209989.3.peg.2743"/>
<gene>
    <name evidence="3" type="ordered locus">TEPIRE1_2384</name>
</gene>
<evidence type="ECO:0000313" key="3">
    <source>
        <dbReference type="EMBL" id="CCP27226.1"/>
    </source>
</evidence>
<accession>L0S263</accession>
<dbReference type="PANTHER" id="PTHR42720:SF1">
    <property type="entry name" value="GLYCEROL 3-PHOSPHATE OXIDASE"/>
    <property type="match status" value="1"/>
</dbReference>
<dbReference type="SUPFAM" id="SSF51905">
    <property type="entry name" value="FAD/NAD(P)-binding domain"/>
    <property type="match status" value="1"/>
</dbReference>
<dbReference type="HOGENOM" id="CLU_024775_3_1_9"/>
<dbReference type="Proteomes" id="UP000010802">
    <property type="component" value="Chromosome"/>
</dbReference>
<keyword evidence="4" id="KW-1185">Reference proteome</keyword>
<dbReference type="Gene3D" id="1.10.10.1100">
    <property type="entry name" value="BFD-like [2Fe-2S]-binding domain"/>
    <property type="match status" value="1"/>
</dbReference>
<dbReference type="KEGG" id="tae:TepiRe1_2384"/>
<accession>F4LRZ9</accession>